<dbReference type="SMART" id="SM00304">
    <property type="entry name" value="HAMP"/>
    <property type="match status" value="1"/>
</dbReference>
<dbReference type="SMART" id="SM00388">
    <property type="entry name" value="HisKA"/>
    <property type="match status" value="1"/>
</dbReference>
<proteinExistence type="predicted"/>
<dbReference type="Pfam" id="PF00672">
    <property type="entry name" value="HAMP"/>
    <property type="match status" value="1"/>
</dbReference>
<organism evidence="11 12">
    <name type="scientific">Xanthomonas sacchari</name>
    <dbReference type="NCBI Taxonomy" id="56458"/>
    <lineage>
        <taxon>Bacteria</taxon>
        <taxon>Pseudomonadati</taxon>
        <taxon>Pseudomonadota</taxon>
        <taxon>Gammaproteobacteria</taxon>
        <taxon>Lysobacterales</taxon>
        <taxon>Lysobacteraceae</taxon>
        <taxon>Xanthomonas</taxon>
    </lineage>
</organism>
<keyword evidence="8" id="KW-1133">Transmembrane helix</keyword>
<feature type="domain" description="Histidine kinase" evidence="9">
    <location>
        <begin position="141"/>
        <end position="353"/>
    </location>
</feature>
<dbReference type="InterPro" id="IPR036890">
    <property type="entry name" value="HATPase_C_sf"/>
</dbReference>
<evidence type="ECO:0000313" key="11">
    <source>
        <dbReference type="EMBL" id="MCW0400410.1"/>
    </source>
</evidence>
<dbReference type="EMBL" id="JANFWR010000021">
    <property type="protein sequence ID" value="MCW0400410.1"/>
    <property type="molecule type" value="Genomic_DNA"/>
</dbReference>
<keyword evidence="12" id="KW-1185">Reference proteome</keyword>
<keyword evidence="5 11" id="KW-0808">Transferase</keyword>
<dbReference type="CDD" id="cd06225">
    <property type="entry name" value="HAMP"/>
    <property type="match status" value="1"/>
</dbReference>
<name>A0ABT3DY23_9XANT</name>
<evidence type="ECO:0000256" key="3">
    <source>
        <dbReference type="ARBA" id="ARBA00012438"/>
    </source>
</evidence>
<keyword evidence="8" id="KW-0472">Membrane</keyword>
<dbReference type="SUPFAM" id="SSF47384">
    <property type="entry name" value="Homodimeric domain of signal transducing histidine kinase"/>
    <property type="match status" value="1"/>
</dbReference>
<gene>
    <name evidence="11" type="ORF">NB700_002966</name>
</gene>
<evidence type="ECO:0000256" key="7">
    <source>
        <dbReference type="ARBA" id="ARBA00023012"/>
    </source>
</evidence>
<dbReference type="Pfam" id="PF00512">
    <property type="entry name" value="HisKA"/>
    <property type="match status" value="1"/>
</dbReference>
<dbReference type="EC" id="2.7.13.3" evidence="3"/>
<comment type="caution">
    <text evidence="11">The sequence shown here is derived from an EMBL/GenBank/DDBJ whole genome shotgun (WGS) entry which is preliminary data.</text>
</comment>
<dbReference type="PANTHER" id="PTHR43711:SF28">
    <property type="entry name" value="SENSOR HISTIDINE KINASE YXDK"/>
    <property type="match status" value="1"/>
</dbReference>
<evidence type="ECO:0000259" key="10">
    <source>
        <dbReference type="PROSITE" id="PS50885"/>
    </source>
</evidence>
<dbReference type="Gene3D" id="6.10.340.10">
    <property type="match status" value="1"/>
</dbReference>
<dbReference type="GO" id="GO:0004673">
    <property type="term" value="F:protein histidine kinase activity"/>
    <property type="evidence" value="ECO:0007669"/>
    <property type="project" value="UniProtKB-EC"/>
</dbReference>
<evidence type="ECO:0000256" key="4">
    <source>
        <dbReference type="ARBA" id="ARBA00022553"/>
    </source>
</evidence>
<evidence type="ECO:0000313" key="12">
    <source>
        <dbReference type="Proteomes" id="UP001320843"/>
    </source>
</evidence>
<dbReference type="InterPro" id="IPR003660">
    <property type="entry name" value="HAMP_dom"/>
</dbReference>
<evidence type="ECO:0000256" key="5">
    <source>
        <dbReference type="ARBA" id="ARBA00022679"/>
    </source>
</evidence>
<dbReference type="InterPro" id="IPR005467">
    <property type="entry name" value="His_kinase_dom"/>
</dbReference>
<dbReference type="SMART" id="SM00387">
    <property type="entry name" value="HATPase_c"/>
    <property type="match status" value="1"/>
</dbReference>
<feature type="transmembrane region" description="Helical" evidence="8">
    <location>
        <begin position="12"/>
        <end position="36"/>
    </location>
</feature>
<sequence length="371" mass="39551">MSRAPGLRRQVILSLGALALWIILLSVVGSYVFYALAAAYQPNSISDTWVPSRVEMMWIGATAALAVAIAVAVAVRLSRRILTPLNSVAHSLREVAQGNLHARASMDAHALGETAQLVRDFNAMADRLQAMTRERAFWNAAVAHELRTPVTILRGRLQGLAEGVFAPDVAAFESLLRQVEGLNRLIEDLRVLSLTDSGHLELQPAPADLAREVEAVLHAFGASLDARGLVLEPVLALRTPVLCDAVRIRQALMALLENAQHYAEPGPLRVGVQADAGQCVLFVEDTGPGIAPQIAARVFDAFRRGDPSRSRKSGGSGLGLAVVKAIAVAHGGDALCLPAGSGTRFEVRWPLVSLEASGTSQSRTSPSRHAM</sequence>
<dbReference type="InterPro" id="IPR004358">
    <property type="entry name" value="Sig_transdc_His_kin-like_C"/>
</dbReference>
<feature type="transmembrane region" description="Helical" evidence="8">
    <location>
        <begin position="56"/>
        <end position="75"/>
    </location>
</feature>
<comment type="catalytic activity">
    <reaction evidence="1">
        <text>ATP + protein L-histidine = ADP + protein N-phospho-L-histidine.</text>
        <dbReference type="EC" id="2.7.13.3"/>
    </reaction>
</comment>
<dbReference type="Proteomes" id="UP001320843">
    <property type="component" value="Unassembled WGS sequence"/>
</dbReference>
<dbReference type="CDD" id="cd00075">
    <property type="entry name" value="HATPase"/>
    <property type="match status" value="1"/>
</dbReference>
<keyword evidence="6 11" id="KW-0418">Kinase</keyword>
<dbReference type="CDD" id="cd00082">
    <property type="entry name" value="HisKA"/>
    <property type="match status" value="1"/>
</dbReference>
<dbReference type="RefSeq" id="WP_267082799.1">
    <property type="nucleotide sequence ID" value="NZ_CP099530.1"/>
</dbReference>
<dbReference type="PROSITE" id="PS50109">
    <property type="entry name" value="HIS_KIN"/>
    <property type="match status" value="1"/>
</dbReference>
<feature type="domain" description="HAMP" evidence="10">
    <location>
        <begin position="79"/>
        <end position="133"/>
    </location>
</feature>
<dbReference type="PROSITE" id="PS50885">
    <property type="entry name" value="HAMP"/>
    <property type="match status" value="1"/>
</dbReference>
<reference evidence="11 12" key="1">
    <citation type="submission" date="2022-06" db="EMBL/GenBank/DDBJ databases">
        <title>Dynamics of rice microbiomes reveals core vertical transmitted seed endophytes.</title>
        <authorList>
            <person name="Liao K."/>
            <person name="Zhang X."/>
        </authorList>
    </citation>
    <scope>NUCLEOTIDE SEQUENCE [LARGE SCALE GENOMIC DNA]</scope>
    <source>
        <strain evidence="11 12">YT10-10-1</strain>
    </source>
</reference>
<dbReference type="SUPFAM" id="SSF158472">
    <property type="entry name" value="HAMP domain-like"/>
    <property type="match status" value="1"/>
</dbReference>
<evidence type="ECO:0000259" key="9">
    <source>
        <dbReference type="PROSITE" id="PS50109"/>
    </source>
</evidence>
<accession>A0ABT3DY23</accession>
<evidence type="ECO:0000256" key="6">
    <source>
        <dbReference type="ARBA" id="ARBA00022777"/>
    </source>
</evidence>
<keyword evidence="7" id="KW-0902">Two-component regulatory system</keyword>
<evidence type="ECO:0000256" key="1">
    <source>
        <dbReference type="ARBA" id="ARBA00000085"/>
    </source>
</evidence>
<dbReference type="InterPro" id="IPR036097">
    <property type="entry name" value="HisK_dim/P_sf"/>
</dbReference>
<evidence type="ECO:0000256" key="2">
    <source>
        <dbReference type="ARBA" id="ARBA00004370"/>
    </source>
</evidence>
<comment type="subcellular location">
    <subcellularLocation>
        <location evidence="2">Membrane</location>
    </subcellularLocation>
</comment>
<evidence type="ECO:0000256" key="8">
    <source>
        <dbReference type="SAM" id="Phobius"/>
    </source>
</evidence>
<dbReference type="PANTHER" id="PTHR43711">
    <property type="entry name" value="TWO-COMPONENT HISTIDINE KINASE"/>
    <property type="match status" value="1"/>
</dbReference>
<dbReference type="SUPFAM" id="SSF55874">
    <property type="entry name" value="ATPase domain of HSP90 chaperone/DNA topoisomerase II/histidine kinase"/>
    <property type="match status" value="1"/>
</dbReference>
<dbReference type="Gene3D" id="3.30.565.10">
    <property type="entry name" value="Histidine kinase-like ATPase, C-terminal domain"/>
    <property type="match status" value="1"/>
</dbReference>
<dbReference type="InterPro" id="IPR003594">
    <property type="entry name" value="HATPase_dom"/>
</dbReference>
<keyword evidence="4" id="KW-0597">Phosphoprotein</keyword>
<dbReference type="PRINTS" id="PR00344">
    <property type="entry name" value="BCTRLSENSOR"/>
</dbReference>
<dbReference type="Pfam" id="PF02518">
    <property type="entry name" value="HATPase_c"/>
    <property type="match status" value="1"/>
</dbReference>
<protein>
    <recommendedName>
        <fullName evidence="3">histidine kinase</fullName>
        <ecNumber evidence="3">2.7.13.3</ecNumber>
    </recommendedName>
</protein>
<dbReference type="Gene3D" id="1.10.287.130">
    <property type="match status" value="1"/>
</dbReference>
<dbReference type="InterPro" id="IPR003661">
    <property type="entry name" value="HisK_dim/P_dom"/>
</dbReference>
<keyword evidence="8" id="KW-0812">Transmembrane</keyword>
<dbReference type="InterPro" id="IPR050736">
    <property type="entry name" value="Sensor_HK_Regulatory"/>
</dbReference>